<sequence>MLNLKLLAAILIGFITTQTKSLQTTSEKKCAEFHPVGNTGNLVFIEPTARGYESAKLNEFPYMVAIGWKSKNETTFHQCGGVVIDPRYVIGPAFCVQHLPASKRPSIILLGSLNLESPQTVENTVGIKTMVIHPNRTERGVNDDIVIYELEESVSIRPTCLWTKADITASEGTSLMYDTETGKSGKLIKIQRKIYSDYECFKSYEKYPRVNQGIGTTQFCAAELNPDDCHTETFEGPLLIQERKSEKNVVPYLIGLSSFGGICGRFSAPTVYTKISGYINWIESVVWSNVKN</sequence>
<dbReference type="GO" id="GO:0004252">
    <property type="term" value="F:serine-type endopeptidase activity"/>
    <property type="evidence" value="ECO:0007669"/>
    <property type="project" value="InterPro"/>
</dbReference>
<dbReference type="OrthoDB" id="10004439at2759"/>
<dbReference type="EMBL" id="LR899011">
    <property type="protein sequence ID" value="CAD7084462.1"/>
    <property type="molecule type" value="Genomic_DNA"/>
</dbReference>
<evidence type="ECO:0000313" key="4">
    <source>
        <dbReference type="Proteomes" id="UP000594454"/>
    </source>
</evidence>
<dbReference type="PANTHER" id="PTHR24260">
    <property type="match status" value="1"/>
</dbReference>
<evidence type="ECO:0000256" key="1">
    <source>
        <dbReference type="SAM" id="SignalP"/>
    </source>
</evidence>
<gene>
    <name evidence="3" type="ORF">HERILL_LOCUS7353</name>
</gene>
<feature type="domain" description="Peptidase S1" evidence="2">
    <location>
        <begin position="35"/>
        <end position="287"/>
    </location>
</feature>
<dbReference type="Proteomes" id="UP000594454">
    <property type="component" value="Chromosome 3"/>
</dbReference>
<keyword evidence="1" id="KW-0732">Signal</keyword>
<name>A0A7R8UP71_HERIL</name>
<dbReference type="Gene3D" id="2.40.10.10">
    <property type="entry name" value="Trypsin-like serine proteases"/>
    <property type="match status" value="2"/>
</dbReference>
<dbReference type="InParanoid" id="A0A7R8UP71"/>
<feature type="signal peptide" evidence="1">
    <location>
        <begin position="1"/>
        <end position="21"/>
    </location>
</feature>
<proteinExistence type="predicted"/>
<dbReference type="PANTHER" id="PTHR24260:SF136">
    <property type="entry name" value="GH08193P-RELATED"/>
    <property type="match status" value="1"/>
</dbReference>
<dbReference type="InterPro" id="IPR043504">
    <property type="entry name" value="Peptidase_S1_PA_chymotrypsin"/>
</dbReference>
<dbReference type="AlphaFoldDB" id="A0A7R8UP71"/>
<feature type="chain" id="PRO_5030732400" description="Peptidase S1 domain-containing protein" evidence="1">
    <location>
        <begin position="22"/>
        <end position="292"/>
    </location>
</feature>
<dbReference type="InterPro" id="IPR051333">
    <property type="entry name" value="CLIP_Serine_Protease"/>
</dbReference>
<accession>A0A7R8UP71</accession>
<protein>
    <recommendedName>
        <fullName evidence="2">Peptidase S1 domain-containing protein</fullName>
    </recommendedName>
</protein>
<dbReference type="SUPFAM" id="SSF50494">
    <property type="entry name" value="Trypsin-like serine proteases"/>
    <property type="match status" value="1"/>
</dbReference>
<dbReference type="InterPro" id="IPR009003">
    <property type="entry name" value="Peptidase_S1_PA"/>
</dbReference>
<dbReference type="PROSITE" id="PS50240">
    <property type="entry name" value="TRYPSIN_DOM"/>
    <property type="match status" value="1"/>
</dbReference>
<reference evidence="3 4" key="1">
    <citation type="submission" date="2020-11" db="EMBL/GenBank/DDBJ databases">
        <authorList>
            <person name="Wallbank WR R."/>
            <person name="Pardo Diaz C."/>
            <person name="Kozak K."/>
            <person name="Martin S."/>
            <person name="Jiggins C."/>
            <person name="Moest M."/>
            <person name="Warren A I."/>
            <person name="Generalovic N T."/>
            <person name="Byers J.R.P. K."/>
            <person name="Montejo-Kovacevich G."/>
            <person name="Yen C E."/>
        </authorList>
    </citation>
    <scope>NUCLEOTIDE SEQUENCE [LARGE SCALE GENOMIC DNA]</scope>
</reference>
<dbReference type="InterPro" id="IPR001254">
    <property type="entry name" value="Trypsin_dom"/>
</dbReference>
<dbReference type="Pfam" id="PF00089">
    <property type="entry name" value="Trypsin"/>
    <property type="match status" value="1"/>
</dbReference>
<evidence type="ECO:0000313" key="3">
    <source>
        <dbReference type="EMBL" id="CAD7084462.1"/>
    </source>
</evidence>
<organism evidence="3 4">
    <name type="scientific">Hermetia illucens</name>
    <name type="common">Black soldier fly</name>
    <dbReference type="NCBI Taxonomy" id="343691"/>
    <lineage>
        <taxon>Eukaryota</taxon>
        <taxon>Metazoa</taxon>
        <taxon>Ecdysozoa</taxon>
        <taxon>Arthropoda</taxon>
        <taxon>Hexapoda</taxon>
        <taxon>Insecta</taxon>
        <taxon>Pterygota</taxon>
        <taxon>Neoptera</taxon>
        <taxon>Endopterygota</taxon>
        <taxon>Diptera</taxon>
        <taxon>Brachycera</taxon>
        <taxon>Stratiomyomorpha</taxon>
        <taxon>Stratiomyidae</taxon>
        <taxon>Hermetiinae</taxon>
        <taxon>Hermetia</taxon>
    </lineage>
</organism>
<dbReference type="GO" id="GO:0006508">
    <property type="term" value="P:proteolysis"/>
    <property type="evidence" value="ECO:0007669"/>
    <property type="project" value="InterPro"/>
</dbReference>
<keyword evidence="4" id="KW-1185">Reference proteome</keyword>
<evidence type="ECO:0000259" key="2">
    <source>
        <dbReference type="PROSITE" id="PS50240"/>
    </source>
</evidence>
<dbReference type="SMART" id="SM00020">
    <property type="entry name" value="Tryp_SPc"/>
    <property type="match status" value="1"/>
</dbReference>